<accession>A0A2U3JYU1</accession>
<evidence type="ECO:0000313" key="2">
    <source>
        <dbReference type="Proteomes" id="UP000238916"/>
    </source>
</evidence>
<protein>
    <submittedName>
        <fullName evidence="1">Uncharacterized protein</fullName>
    </submittedName>
</protein>
<sequence>MWVGIYRRPITAYSQNMRVHESSNWTSGIHITLVRNVHIGECISLFGSMLLFLRLNGKRPLREEVLHMSKEKFRIYFLNFE</sequence>
<dbReference type="AlphaFoldDB" id="A0A2U3JYU1"/>
<dbReference type="Proteomes" id="UP000238916">
    <property type="component" value="Unassembled WGS sequence"/>
</dbReference>
<evidence type="ECO:0000313" key="1">
    <source>
        <dbReference type="EMBL" id="SPF32602.1"/>
    </source>
</evidence>
<organism evidence="1 2">
    <name type="scientific">Candidatus Desulfosporosinus infrequens</name>
    <dbReference type="NCBI Taxonomy" id="2043169"/>
    <lineage>
        <taxon>Bacteria</taxon>
        <taxon>Bacillati</taxon>
        <taxon>Bacillota</taxon>
        <taxon>Clostridia</taxon>
        <taxon>Eubacteriales</taxon>
        <taxon>Desulfitobacteriaceae</taxon>
        <taxon>Desulfosporosinus</taxon>
    </lineage>
</organism>
<name>A0A2U3JYU1_9FIRM</name>
<dbReference type="EMBL" id="OMOF01000016">
    <property type="protein sequence ID" value="SPF32602.1"/>
    <property type="molecule type" value="Genomic_DNA"/>
</dbReference>
<proteinExistence type="predicted"/>
<gene>
    <name evidence="1" type="ORF">SBF1_1120002</name>
</gene>
<reference evidence="2" key="1">
    <citation type="submission" date="2018-02" db="EMBL/GenBank/DDBJ databases">
        <authorList>
            <person name="Hausmann B."/>
        </authorList>
    </citation>
    <scope>NUCLEOTIDE SEQUENCE [LARGE SCALE GENOMIC DNA]</scope>
    <source>
        <strain evidence="2">Peat soil MAG SbF1</strain>
    </source>
</reference>